<evidence type="ECO:0000313" key="3">
    <source>
        <dbReference type="EMBL" id="KKR72287.1"/>
    </source>
</evidence>
<dbReference type="EMBL" id="LBZM01000008">
    <property type="protein sequence ID" value="KKR72287.1"/>
    <property type="molecule type" value="Genomic_DNA"/>
</dbReference>
<sequence>MAKPINNNPVIMWVIGALIVGGLLGYLLAQSRIPSQAYMTSTASMIKDNGSTMMQQKGQKYGDQEMMQQGKALEENGTMMEQKGTTMTERGNGMMQMMGQ</sequence>
<evidence type="ECO:0000256" key="1">
    <source>
        <dbReference type="SAM" id="MobiDB-lite"/>
    </source>
</evidence>
<proteinExistence type="predicted"/>
<evidence type="ECO:0000256" key="2">
    <source>
        <dbReference type="SAM" id="Phobius"/>
    </source>
</evidence>
<keyword evidence="2" id="KW-0472">Membrane</keyword>
<dbReference type="Proteomes" id="UP000034664">
    <property type="component" value="Unassembled WGS sequence"/>
</dbReference>
<evidence type="ECO:0000313" key="4">
    <source>
        <dbReference type="Proteomes" id="UP000034664"/>
    </source>
</evidence>
<feature type="region of interest" description="Disordered" evidence="1">
    <location>
        <begin position="74"/>
        <end position="100"/>
    </location>
</feature>
<gene>
    <name evidence="3" type="ORF">UU14_C0008G0014</name>
</gene>
<accession>A0A0G0WAN9</accession>
<feature type="transmembrane region" description="Helical" evidence="2">
    <location>
        <begin position="12"/>
        <end position="29"/>
    </location>
</feature>
<organism evidence="3 4">
    <name type="scientific">Candidatus Roizmanbacteria bacterium GW2011_GWB1_40_7</name>
    <dbReference type="NCBI Taxonomy" id="1618482"/>
    <lineage>
        <taxon>Bacteria</taxon>
        <taxon>Candidatus Roizmaniibacteriota</taxon>
    </lineage>
</organism>
<name>A0A0G0WAN9_9BACT</name>
<protein>
    <submittedName>
        <fullName evidence="3">Uncharacterized protein</fullName>
    </submittedName>
</protein>
<keyword evidence="2" id="KW-1133">Transmembrane helix</keyword>
<comment type="caution">
    <text evidence="3">The sequence shown here is derived from an EMBL/GenBank/DDBJ whole genome shotgun (WGS) entry which is preliminary data.</text>
</comment>
<reference evidence="3 4" key="1">
    <citation type="journal article" date="2015" name="Nature">
        <title>rRNA introns, odd ribosomes, and small enigmatic genomes across a large radiation of phyla.</title>
        <authorList>
            <person name="Brown C.T."/>
            <person name="Hug L.A."/>
            <person name="Thomas B.C."/>
            <person name="Sharon I."/>
            <person name="Castelle C.J."/>
            <person name="Singh A."/>
            <person name="Wilkins M.J."/>
            <person name="Williams K.H."/>
            <person name="Banfield J.F."/>
        </authorList>
    </citation>
    <scope>NUCLEOTIDE SEQUENCE [LARGE SCALE GENOMIC DNA]</scope>
</reference>
<keyword evidence="2" id="KW-0812">Transmembrane</keyword>
<dbReference type="AlphaFoldDB" id="A0A0G0WAN9"/>